<proteinExistence type="predicted"/>
<accession>A0A1I4EYX3</accession>
<evidence type="ECO:0000313" key="7">
    <source>
        <dbReference type="Proteomes" id="UP000504756"/>
    </source>
</evidence>
<dbReference type="GO" id="GO:0008757">
    <property type="term" value="F:S-adenosylmethionine-dependent methyltransferase activity"/>
    <property type="evidence" value="ECO:0007669"/>
    <property type="project" value="InterPro"/>
</dbReference>
<dbReference type="CDD" id="cd02440">
    <property type="entry name" value="AdoMet_MTases"/>
    <property type="match status" value="1"/>
</dbReference>
<evidence type="ECO:0000313" key="6">
    <source>
        <dbReference type="Proteomes" id="UP000181969"/>
    </source>
</evidence>
<dbReference type="AlphaFoldDB" id="A0A1I4EYX3"/>
<keyword evidence="2 5" id="KW-0808">Transferase</keyword>
<dbReference type="InterPro" id="IPR046977">
    <property type="entry name" value="RsmC/RlmG"/>
</dbReference>
<dbReference type="EMBL" id="BLXU01000009">
    <property type="protein sequence ID" value="GFO52323.1"/>
    <property type="molecule type" value="Genomic_DNA"/>
</dbReference>
<dbReference type="InterPro" id="IPR007848">
    <property type="entry name" value="Small_mtfrase_dom"/>
</dbReference>
<dbReference type="PANTHER" id="PTHR47816:SF4">
    <property type="entry name" value="RIBOSOMAL RNA SMALL SUBUNIT METHYLTRANSFERASE C"/>
    <property type="match status" value="1"/>
</dbReference>
<dbReference type="PANTHER" id="PTHR47816">
    <property type="entry name" value="RIBOSOMAL RNA SMALL SUBUNIT METHYLTRANSFERASE C"/>
    <property type="match status" value="1"/>
</dbReference>
<evidence type="ECO:0000256" key="2">
    <source>
        <dbReference type="ARBA" id="ARBA00022679"/>
    </source>
</evidence>
<evidence type="ECO:0000256" key="1">
    <source>
        <dbReference type="ARBA" id="ARBA00022603"/>
    </source>
</evidence>
<dbReference type="Proteomes" id="UP000181969">
    <property type="component" value="Unassembled WGS sequence"/>
</dbReference>
<dbReference type="InterPro" id="IPR029063">
    <property type="entry name" value="SAM-dependent_MTases_sf"/>
</dbReference>
<dbReference type="Proteomes" id="UP000504756">
    <property type="component" value="Unassembled WGS sequence"/>
</dbReference>
<gene>
    <name evidence="4" type="primary">yogG</name>
    <name evidence="4" type="ORF">ikelab_15980</name>
    <name evidence="5" type="ORF">SAMN05216438_101297</name>
</gene>
<evidence type="ECO:0000259" key="3">
    <source>
        <dbReference type="Pfam" id="PF05175"/>
    </source>
</evidence>
<dbReference type="Gene3D" id="3.40.50.150">
    <property type="entry name" value="Vaccinia Virus protein VP39"/>
    <property type="match status" value="1"/>
</dbReference>
<evidence type="ECO:0000313" key="4">
    <source>
        <dbReference type="EMBL" id="GFO52323.1"/>
    </source>
</evidence>
<keyword evidence="1 5" id="KW-0489">Methyltransferase</keyword>
<dbReference type="Pfam" id="PF05175">
    <property type="entry name" value="MTS"/>
    <property type="match status" value="1"/>
</dbReference>
<organism evidence="5 6">
    <name type="scientific">Lactococcus garvieae</name>
    <dbReference type="NCBI Taxonomy" id="1363"/>
    <lineage>
        <taxon>Bacteria</taxon>
        <taxon>Bacillati</taxon>
        <taxon>Bacillota</taxon>
        <taxon>Bacilli</taxon>
        <taxon>Lactobacillales</taxon>
        <taxon>Streptococcaceae</taxon>
        <taxon>Lactococcus</taxon>
    </lineage>
</organism>
<dbReference type="GO" id="GO:0032259">
    <property type="term" value="P:methylation"/>
    <property type="evidence" value="ECO:0007669"/>
    <property type="project" value="UniProtKB-KW"/>
</dbReference>
<sequence length="201" mass="22314">MVKTNMYYEDNRDLAHDVQELSVELLGLSLHFLTDAGVFSKNAIDYGSRVLLDNFQPEGAKTLLDVGCGYGTLALTLAKKYGLKATLVDVNSRALDLAKKNADKNNIEVNDIFLSNIYDNVEGNFDAIISNPPIRAGKEVVHTILSDAYEHLNDDGHLTIVIQKKQGAPSAQKKMKDVFGNCEIVAKDKGYYILRSYKEKL</sequence>
<evidence type="ECO:0000313" key="5">
    <source>
        <dbReference type="EMBL" id="SFL10864.1"/>
    </source>
</evidence>
<dbReference type="RefSeq" id="WP_074750092.1">
    <property type="nucleotide sequence ID" value="NZ_BLXU01000009.1"/>
</dbReference>
<reference evidence="5 6" key="1">
    <citation type="submission" date="2016-10" db="EMBL/GenBank/DDBJ databases">
        <authorList>
            <person name="de Groot N.N."/>
        </authorList>
    </citation>
    <scope>NUCLEOTIDE SEQUENCE [LARGE SCALE GENOMIC DNA]</scope>
    <source>
        <strain evidence="5 6">M79</strain>
    </source>
</reference>
<dbReference type="SUPFAM" id="SSF53335">
    <property type="entry name" value="S-adenosyl-L-methionine-dependent methyltransferases"/>
    <property type="match status" value="1"/>
</dbReference>
<reference evidence="4 7" key="2">
    <citation type="submission" date="2020-06" db="EMBL/GenBank/DDBJ databases">
        <title>Draft genome sequence of Lactic acid bacteria from Okinawan-style tofu.</title>
        <authorList>
            <person name="Takara I."/>
            <person name="Ikematsu S."/>
        </authorList>
    </citation>
    <scope>NUCLEOTIDE SEQUENCE [LARGE SCALE GENOMIC DNA]</scope>
    <source>
        <strain evidence="7">lg38</strain>
        <strain evidence="4">Lg38</strain>
    </source>
</reference>
<dbReference type="EMBL" id="FOTJ01000001">
    <property type="protein sequence ID" value="SFL10864.1"/>
    <property type="molecule type" value="Genomic_DNA"/>
</dbReference>
<name>A0A1I4EYX3_9LACT</name>
<dbReference type="OrthoDB" id="9764961at2"/>
<protein>
    <submittedName>
        <fullName evidence="5">16S rRNA m(2)G 1207 methyltransferase</fullName>
    </submittedName>
    <submittedName>
        <fullName evidence="4">16S rRNA methyltransferase</fullName>
    </submittedName>
</protein>
<feature type="domain" description="Methyltransferase small" evidence="3">
    <location>
        <begin position="30"/>
        <end position="195"/>
    </location>
</feature>